<keyword evidence="9" id="KW-0460">Magnesium</keyword>
<evidence type="ECO:0000256" key="8">
    <source>
        <dbReference type="ARBA" id="ARBA00022801"/>
    </source>
</evidence>
<dbReference type="PANTHER" id="PTHR15749:SF4">
    <property type="entry name" value="FANCONI-ASSOCIATED NUCLEASE 1"/>
    <property type="match status" value="1"/>
</dbReference>
<dbReference type="Proteomes" id="UP000809621">
    <property type="component" value="Unassembled WGS sequence"/>
</dbReference>
<gene>
    <name evidence="12" type="ORF">JQC93_01870</name>
</gene>
<dbReference type="Pfam" id="PF21315">
    <property type="entry name" value="FAN1_HTH"/>
    <property type="match status" value="1"/>
</dbReference>
<dbReference type="InterPro" id="IPR014883">
    <property type="entry name" value="VRR_NUC"/>
</dbReference>
<comment type="catalytic activity">
    <reaction evidence="1">
        <text>Hydrolytically removes 5'-nucleotides successively from the 3'-hydroxy termini of 3'-hydroxy-terminated oligonucleotides.</text>
        <dbReference type="EC" id="3.1.4.1"/>
    </reaction>
</comment>
<sequence>MASEKIELPVGYYLENFRRLVDHAQKNYSSLITEQESCWLATFASLSVQGQRLTVRLLTRKGVWFRSDKLSYQEIPDIEGTLTELQDAEIVHLNPPLSAAELGTQLLTKNEIIQRFPVSNKQLKKPQLIEELSQAAQVHHCSFTIVQLLDNAILDTLLLLFFANYHQDQSQFILEDLGVHKFENYALDEHNRFYQHRQQLESLRLFSQLSDDYYDRYRSLPKDDKISALEHWYSLIDHDRKQYADPSAHSYTHTKRQSLVNLIARDFERLGMLDKALELFNGTELPPSRERRARILLQQQRINEASSIIDEMLERPLSIEEQEVAQRLLTKRLRAQGEKVPRTSKPRVDEDFIQLDLSIQRVELAAADYYRAQGFEVYYVENAFLCGLFGLLYWDAIFAAVDGAFINPYQAQPKNLYSSRFAQLRQVELNRCRVQFEQHGYRSLSDTLKRKQDILNPFVYWSLFNRELLSQAEQCLPPDTLLQLTDIILSDRKAYRAGMPDLVAFRDGQTFWIEVKGPGDKLQDNQWRWIKHFQALQLPIRVCYVNHQ</sequence>
<proteinExistence type="inferred from homology"/>
<evidence type="ECO:0000256" key="6">
    <source>
        <dbReference type="ARBA" id="ARBA00022722"/>
    </source>
</evidence>
<evidence type="ECO:0000256" key="4">
    <source>
        <dbReference type="ARBA" id="ARBA00005533"/>
    </source>
</evidence>
<organism evidence="12 13">
    <name type="scientific">Vibrio ulleungensis</name>
    <dbReference type="NCBI Taxonomy" id="2807619"/>
    <lineage>
        <taxon>Bacteria</taxon>
        <taxon>Pseudomonadati</taxon>
        <taxon>Pseudomonadota</taxon>
        <taxon>Gammaproteobacteria</taxon>
        <taxon>Vibrionales</taxon>
        <taxon>Vibrionaceae</taxon>
        <taxon>Vibrio</taxon>
    </lineage>
</organism>
<comment type="caution">
    <text evidence="12">The sequence shown here is derived from an EMBL/GenBank/DDBJ whole genome shotgun (WGS) entry which is preliminary data.</text>
</comment>
<dbReference type="InterPro" id="IPR049125">
    <property type="entry name" value="FAN1-like_WH"/>
</dbReference>
<evidence type="ECO:0000256" key="5">
    <source>
        <dbReference type="ARBA" id="ARBA00012029"/>
    </source>
</evidence>
<dbReference type="RefSeq" id="WP_205156766.1">
    <property type="nucleotide sequence ID" value="NZ_JAFEUM010000001.1"/>
</dbReference>
<comment type="similarity">
    <text evidence="4">Belongs to the FAN1 family.</text>
</comment>
<evidence type="ECO:0000259" key="11">
    <source>
        <dbReference type="SMART" id="SM00990"/>
    </source>
</evidence>
<feature type="domain" description="VRR-NUC" evidence="11">
    <location>
        <begin position="436"/>
        <end position="547"/>
    </location>
</feature>
<accession>A0ABS2HC14</accession>
<dbReference type="Gene3D" id="3.40.1350.10">
    <property type="match status" value="1"/>
</dbReference>
<name>A0ABS2HC14_9VIBR</name>
<evidence type="ECO:0000256" key="7">
    <source>
        <dbReference type="ARBA" id="ARBA00022723"/>
    </source>
</evidence>
<dbReference type="SMART" id="SM00990">
    <property type="entry name" value="VRR_NUC"/>
    <property type="match status" value="1"/>
</dbReference>
<dbReference type="EC" id="3.1.4.1" evidence="5"/>
<evidence type="ECO:0000256" key="10">
    <source>
        <dbReference type="ARBA" id="ARBA00023211"/>
    </source>
</evidence>
<dbReference type="PANTHER" id="PTHR15749">
    <property type="entry name" value="FANCONI-ASSOCIATED NUCLEASE 1"/>
    <property type="match status" value="1"/>
</dbReference>
<keyword evidence="7" id="KW-0479">Metal-binding</keyword>
<keyword evidence="8" id="KW-0378">Hydrolase</keyword>
<evidence type="ECO:0000313" key="13">
    <source>
        <dbReference type="Proteomes" id="UP000809621"/>
    </source>
</evidence>
<comment type="cofactor">
    <cofactor evidence="3">
        <name>Mg(2+)</name>
        <dbReference type="ChEBI" id="CHEBI:18420"/>
    </cofactor>
</comment>
<evidence type="ECO:0000313" key="12">
    <source>
        <dbReference type="EMBL" id="MBM7035140.1"/>
    </source>
</evidence>
<dbReference type="Pfam" id="PF08774">
    <property type="entry name" value="VRR_NUC"/>
    <property type="match status" value="1"/>
</dbReference>
<keyword evidence="6" id="KW-0540">Nuclease</keyword>
<evidence type="ECO:0000256" key="9">
    <source>
        <dbReference type="ARBA" id="ARBA00022842"/>
    </source>
</evidence>
<keyword evidence="10" id="KW-0464">Manganese</keyword>
<dbReference type="EMBL" id="JAFEUM010000001">
    <property type="protein sequence ID" value="MBM7035140.1"/>
    <property type="molecule type" value="Genomic_DNA"/>
</dbReference>
<dbReference type="InterPro" id="IPR011856">
    <property type="entry name" value="tRNA_endonuc-like_dom_sf"/>
</dbReference>
<evidence type="ECO:0000256" key="2">
    <source>
        <dbReference type="ARBA" id="ARBA00001936"/>
    </source>
</evidence>
<protein>
    <recommendedName>
        <fullName evidence="5">phosphodiesterase I</fullName>
        <ecNumber evidence="5">3.1.4.1</ecNumber>
    </recommendedName>
</protein>
<evidence type="ECO:0000256" key="3">
    <source>
        <dbReference type="ARBA" id="ARBA00001946"/>
    </source>
</evidence>
<evidence type="ECO:0000256" key="1">
    <source>
        <dbReference type="ARBA" id="ARBA00000983"/>
    </source>
</evidence>
<keyword evidence="13" id="KW-1185">Reference proteome</keyword>
<dbReference type="InterPro" id="IPR033315">
    <property type="entry name" value="Fan1-like"/>
</dbReference>
<reference evidence="12 13" key="1">
    <citation type="submission" date="2021-02" db="EMBL/GenBank/DDBJ databases">
        <authorList>
            <person name="Park J.-S."/>
        </authorList>
    </citation>
    <scope>NUCLEOTIDE SEQUENCE [LARGE SCALE GENOMIC DNA]</scope>
    <source>
        <strain evidence="12 13">188UL20-2</strain>
    </source>
</reference>
<comment type="cofactor">
    <cofactor evidence="2">
        <name>Mn(2+)</name>
        <dbReference type="ChEBI" id="CHEBI:29035"/>
    </cofactor>
</comment>